<comment type="subcellular location">
    <subcellularLocation>
        <location evidence="2">Cytoplasm</location>
    </subcellularLocation>
    <text evidence="2">Localizes to the division site, in a FtsZ-dependent manner.</text>
</comment>
<evidence type="ECO:0000256" key="2">
    <source>
        <dbReference type="HAMAP-Rule" id="MF_01197"/>
    </source>
</evidence>
<feature type="compositionally biased region" description="Basic and acidic residues" evidence="3">
    <location>
        <begin position="31"/>
        <end position="46"/>
    </location>
</feature>
<comment type="function">
    <text evidence="1 2">Cell division protein that is part of the divisome complex and is recruited early to the Z-ring. Probably stimulates Z-ring formation, perhaps through the cross-linking of FtsZ protofilaments. Its function overlaps with FtsA.</text>
</comment>
<comment type="subunit">
    <text evidence="2">Homodimer. Interacts with FtsZ.</text>
</comment>
<dbReference type="RefSeq" id="WP_216470414.1">
    <property type="nucleotide sequence ID" value="NZ_JAHLQI010000004.1"/>
</dbReference>
<keyword evidence="2 4" id="KW-0132">Cell division</keyword>
<organism evidence="4 5">
    <name type="scientific">Butyricicoccus intestinisimiae</name>
    <dbReference type="NCBI Taxonomy" id="2841509"/>
    <lineage>
        <taxon>Bacteria</taxon>
        <taxon>Bacillati</taxon>
        <taxon>Bacillota</taxon>
        <taxon>Clostridia</taxon>
        <taxon>Eubacteriales</taxon>
        <taxon>Butyricicoccaceae</taxon>
        <taxon>Butyricicoccus</taxon>
    </lineage>
</organism>
<dbReference type="InterPro" id="IPR023052">
    <property type="entry name" value="Cell_div_SepF"/>
</dbReference>
<keyword evidence="2" id="KW-0963">Cytoplasm</keyword>
<evidence type="ECO:0000313" key="4">
    <source>
        <dbReference type="EMBL" id="MBU5490698.1"/>
    </source>
</evidence>
<proteinExistence type="inferred from homology"/>
<name>A0ABS6ESL9_9FIRM</name>
<dbReference type="Proteomes" id="UP000783588">
    <property type="component" value="Unassembled WGS sequence"/>
</dbReference>
<dbReference type="InterPro" id="IPR007561">
    <property type="entry name" value="Cell_div_SepF/SepF-rel"/>
</dbReference>
<dbReference type="HAMAP" id="MF_01197">
    <property type="entry name" value="SepF"/>
    <property type="match status" value="1"/>
</dbReference>
<comment type="similarity">
    <text evidence="2">Belongs to the SepF family.</text>
</comment>
<accession>A0ABS6ESL9</accession>
<evidence type="ECO:0000256" key="3">
    <source>
        <dbReference type="SAM" id="MobiDB-lite"/>
    </source>
</evidence>
<keyword evidence="2" id="KW-0717">Septation</keyword>
<gene>
    <name evidence="2" type="primary">sepF</name>
    <name evidence="4" type="ORF">KQI75_08715</name>
</gene>
<evidence type="ECO:0000313" key="5">
    <source>
        <dbReference type="Proteomes" id="UP000783588"/>
    </source>
</evidence>
<dbReference type="PANTHER" id="PTHR35798">
    <property type="entry name" value="CELL DIVISION PROTEIN SEPF"/>
    <property type="match status" value="1"/>
</dbReference>
<feature type="compositionally biased region" description="Acidic residues" evidence="3">
    <location>
        <begin position="14"/>
        <end position="30"/>
    </location>
</feature>
<feature type="region of interest" description="Disordered" evidence="3">
    <location>
        <begin position="13"/>
        <end position="61"/>
    </location>
</feature>
<evidence type="ECO:0000256" key="1">
    <source>
        <dbReference type="ARBA" id="ARBA00044936"/>
    </source>
</evidence>
<keyword evidence="2" id="KW-0131">Cell cycle</keyword>
<reference evidence="4 5" key="1">
    <citation type="submission" date="2021-06" db="EMBL/GenBank/DDBJ databases">
        <authorList>
            <person name="Sun Q."/>
            <person name="Li D."/>
        </authorList>
    </citation>
    <scope>NUCLEOTIDE SEQUENCE [LARGE SCALE GENOMIC DNA]</scope>
    <source>
        <strain evidence="4 5">MSJd-7</strain>
    </source>
</reference>
<dbReference type="GO" id="GO:0051301">
    <property type="term" value="P:cell division"/>
    <property type="evidence" value="ECO:0007669"/>
    <property type="project" value="UniProtKB-KW"/>
</dbReference>
<protein>
    <recommendedName>
        <fullName evidence="2">Cell division protein SepF</fullName>
    </recommendedName>
</protein>
<keyword evidence="5" id="KW-1185">Reference proteome</keyword>
<dbReference type="Pfam" id="PF04472">
    <property type="entry name" value="SepF"/>
    <property type="match status" value="1"/>
</dbReference>
<comment type="caution">
    <text evidence="4">The sequence shown here is derived from an EMBL/GenBank/DDBJ whole genome shotgun (WGS) entry which is preliminary data.</text>
</comment>
<dbReference type="EMBL" id="JAHLQI010000004">
    <property type="protein sequence ID" value="MBU5490698.1"/>
    <property type="molecule type" value="Genomic_DNA"/>
</dbReference>
<dbReference type="PANTHER" id="PTHR35798:SF1">
    <property type="entry name" value="CELL DIVISION PROTEIN SEPF"/>
    <property type="match status" value="1"/>
</dbReference>
<sequence>MGLVNDFKRWVSGEVDDDDDFDMDEGPVEESEAREASSHYSYREPARTAAASDARQNTQVEPRRNNQVVNINATTKLAVVLVKADQFNNVADIADHLKNKMTVVLNLETTDKETSKRMLDFMSGVTYAIEGKIKRVANDTYLITPLDVEIVGDDLISELENSGMKF</sequence>